<accession>A0A1L5PSW6</accession>
<evidence type="ECO:0000256" key="1">
    <source>
        <dbReference type="SAM" id="MobiDB-lite"/>
    </source>
</evidence>
<evidence type="ECO:0000313" key="3">
    <source>
        <dbReference type="EMBL" id="APO83193.1"/>
    </source>
</evidence>
<evidence type="ECO:0000259" key="2">
    <source>
        <dbReference type="Pfam" id="PF09937"/>
    </source>
</evidence>
<feature type="domain" description="DUF2169" evidence="2">
    <location>
        <begin position="124"/>
        <end position="415"/>
    </location>
</feature>
<evidence type="ECO:0000313" key="4">
    <source>
        <dbReference type="Proteomes" id="UP000185146"/>
    </source>
</evidence>
<organism evidence="3 4">
    <name type="scientific">Pseudomonas putida</name>
    <name type="common">Arthrobacter siderocapsulatus</name>
    <dbReference type="NCBI Taxonomy" id="303"/>
    <lineage>
        <taxon>Bacteria</taxon>
        <taxon>Pseudomonadati</taxon>
        <taxon>Pseudomonadota</taxon>
        <taxon>Gammaproteobacteria</taxon>
        <taxon>Pseudomonadales</taxon>
        <taxon>Pseudomonadaceae</taxon>
        <taxon>Pseudomonas</taxon>
    </lineage>
</organism>
<protein>
    <recommendedName>
        <fullName evidence="2">DUF2169 domain-containing protein</fullName>
    </recommendedName>
</protein>
<dbReference type="RefSeq" id="WP_075045718.1">
    <property type="nucleotide sequence ID" value="NZ_CP018743.1"/>
</dbReference>
<feature type="domain" description="DUF2169" evidence="2">
    <location>
        <begin position="21"/>
        <end position="113"/>
    </location>
</feature>
<reference evidence="3 4" key="1">
    <citation type="submission" date="2016-12" db="EMBL/GenBank/DDBJ databases">
        <title>Draft Genome Sequence of Mercury Resistant Pseudomonas DRA525.</title>
        <authorList>
            <person name="Drace K.M."/>
        </authorList>
    </citation>
    <scope>NUCLEOTIDE SEQUENCE [LARGE SCALE GENOMIC DNA]</scope>
    <source>
        <strain evidence="3 4">DRA525</strain>
    </source>
</reference>
<sequence length="451" mass="50545">MEFRNLTPFDVMCFSALAPDGQEHPVIAMKVGYRLRPIEGCLGRLRAVVIDDESLPLCMADTYYAETGSSSILEESDLAPFKPRCDVIVVGHSYAPAGQPATSWEAGVRVTSTRPKQVIPDPPPPKRAPNVYLTADELQAHQARILEVRQRNREQLTPHILLDKTLHFTGPREFHHNFFGWHLTDPELATRVPLRWEHAFGGASQFANPEYGHNPDASEFLINEVCFSNPLGCGWLEHRHEKLHYEQTGEKLASLPAPQIEHLDEPIERLLRSRHPAGPLNAAAMAEVAASYGCRPVGFGIVGRAWAPRLALAGTYDESWEDNHWPGLPQDFDFGYWNGAPVDQQVAFPTPDARVALFNLIDPSLSQDGQCEVQLPGHRPFVLMRMTNGVMLPLPMLTDTLRIDTDAMTLSMTHRISLPSSLDIRVLEARFETNPDTPIIRRAPHRSREHV</sequence>
<dbReference type="EMBL" id="CP018743">
    <property type="protein sequence ID" value="APO83193.1"/>
    <property type="molecule type" value="Genomic_DNA"/>
</dbReference>
<gene>
    <name evidence="3" type="ORF">BL240_17710</name>
</gene>
<dbReference type="AlphaFoldDB" id="A0A1L5PSW6"/>
<dbReference type="Proteomes" id="UP000185146">
    <property type="component" value="Chromosome"/>
</dbReference>
<dbReference type="Pfam" id="PF09937">
    <property type="entry name" value="DUF2169"/>
    <property type="match status" value="2"/>
</dbReference>
<proteinExistence type="predicted"/>
<name>A0A1L5PSW6_PSEPU</name>
<dbReference type="InterPro" id="IPR018683">
    <property type="entry name" value="DUF2169"/>
</dbReference>
<feature type="region of interest" description="Disordered" evidence="1">
    <location>
        <begin position="105"/>
        <end position="125"/>
    </location>
</feature>